<organism evidence="1 2">
    <name type="scientific">Akkermansia biwaensis</name>
    <dbReference type="NCBI Taxonomy" id="2946555"/>
    <lineage>
        <taxon>Bacteria</taxon>
        <taxon>Pseudomonadati</taxon>
        <taxon>Verrucomicrobiota</taxon>
        <taxon>Verrucomicrobiia</taxon>
        <taxon>Verrucomicrobiales</taxon>
        <taxon>Akkermansiaceae</taxon>
        <taxon>Akkermansia</taxon>
    </lineage>
</organism>
<dbReference type="Proteomes" id="UP001062263">
    <property type="component" value="Chromosome"/>
</dbReference>
<name>A0ABN6QF35_9BACT</name>
<sequence>MKVLRNFKHFFSSITHLQSAINTIDSNLTSNWAKDQNWSNESSKGALQDGIYHIYVYKGNDLPKAGLCFMQREKSLEVVNIVPTEKSELSVDEYNELLTDFISTAFSKLMKFISPDAANLRTYLSQTSEKLLANFSYLANRRTVHHHPCDKENWYRFILSVYRRREYKKLHEDNLRILLQETYGWSEEAADELASSYRESLNLIRFIKKGRIA</sequence>
<dbReference type="EMBL" id="AP025943">
    <property type="protein sequence ID" value="BDL43135.1"/>
    <property type="molecule type" value="Genomic_DNA"/>
</dbReference>
<accession>A0ABN6QF35</accession>
<gene>
    <name evidence="1" type="ORF">Abiwalacus_07090</name>
</gene>
<evidence type="ECO:0000313" key="1">
    <source>
        <dbReference type="EMBL" id="BDL43135.1"/>
    </source>
</evidence>
<dbReference type="RefSeq" id="WP_215434551.1">
    <property type="nucleotide sequence ID" value="NZ_AP025943.1"/>
</dbReference>
<reference evidence="1" key="1">
    <citation type="submission" date="2022-06" db="EMBL/GenBank/DDBJ databases">
        <title>Akkermansia biwalacus sp. nov., an anaerobic mucin-degrading bacterium isolated from human intestine.</title>
        <authorList>
            <person name="Kobayashi Y."/>
            <person name="Inoue S."/>
            <person name="Kawahara T."/>
            <person name="Kohda N."/>
        </authorList>
    </citation>
    <scope>NUCLEOTIDE SEQUENCE</scope>
    <source>
        <strain evidence="1">WON2089</strain>
    </source>
</reference>
<keyword evidence="2" id="KW-1185">Reference proteome</keyword>
<evidence type="ECO:0000313" key="2">
    <source>
        <dbReference type="Proteomes" id="UP001062263"/>
    </source>
</evidence>
<protein>
    <submittedName>
        <fullName evidence="1">Uncharacterized protein</fullName>
    </submittedName>
</protein>
<proteinExistence type="predicted"/>